<dbReference type="Proteomes" id="UP000000311">
    <property type="component" value="Unassembled WGS sequence"/>
</dbReference>
<feature type="domain" description="Allantoicase" evidence="5">
    <location>
        <begin position="232"/>
        <end position="389"/>
    </location>
</feature>
<dbReference type="EMBL" id="GL435922">
    <property type="protein sequence ID" value="EFN72462.1"/>
    <property type="molecule type" value="Genomic_DNA"/>
</dbReference>
<accession>E2A257</accession>
<dbReference type="Gene3D" id="3.20.20.380">
    <property type="entry name" value="Copper homeostasis (CutC) domain"/>
    <property type="match status" value="1"/>
</dbReference>
<dbReference type="Pfam" id="PF03561">
    <property type="entry name" value="Allantoicase"/>
    <property type="match status" value="8"/>
</dbReference>
<dbReference type="STRING" id="104421.E2A257"/>
<evidence type="ECO:0000313" key="7">
    <source>
        <dbReference type="Proteomes" id="UP000000311"/>
    </source>
</evidence>
<organism evidence="7">
    <name type="scientific">Camponotus floridanus</name>
    <name type="common">Florida carpenter ant</name>
    <dbReference type="NCBI Taxonomy" id="104421"/>
    <lineage>
        <taxon>Eukaryota</taxon>
        <taxon>Metazoa</taxon>
        <taxon>Ecdysozoa</taxon>
        <taxon>Arthropoda</taxon>
        <taxon>Hexapoda</taxon>
        <taxon>Insecta</taxon>
        <taxon>Pterygota</taxon>
        <taxon>Neoptera</taxon>
        <taxon>Endopterygota</taxon>
        <taxon>Hymenoptera</taxon>
        <taxon>Apocrita</taxon>
        <taxon>Aculeata</taxon>
        <taxon>Formicoidea</taxon>
        <taxon>Formicidae</taxon>
        <taxon>Formicinae</taxon>
        <taxon>Camponotus</taxon>
    </lineage>
</organism>
<dbReference type="GO" id="GO:0004037">
    <property type="term" value="F:allantoicase activity"/>
    <property type="evidence" value="ECO:0007669"/>
    <property type="project" value="InterPro"/>
</dbReference>
<feature type="domain" description="Allantoicase" evidence="5">
    <location>
        <begin position="411"/>
        <end position="557"/>
    </location>
</feature>
<dbReference type="InterPro" id="IPR036822">
    <property type="entry name" value="CutC-like_dom_sf"/>
</dbReference>
<evidence type="ECO:0000256" key="1">
    <source>
        <dbReference type="ARBA" id="ARBA00007768"/>
    </source>
</evidence>
<sequence length="1631" mass="185471">MEICIDSLESARNAIEGGANRLEICSALSEGGLTPSPGLLKQIRNFTTIPLYVMIRIRGGDFVYTTEEIDAMLHDLMILKDHQADGFVFGALTSDCEIDTVACEKIISAAHPLPVTFSRAFDLMVDPVQSMQVLADLGFQRILTSGQRNSALEGLELIKTLVQKAQKLIIMPGAGITKDNIRKIMESGAKEFHASAKRRKMVIYANRVILGSNENDFINVTDKELVKELVDIIRNETEPKKQKSKVNGYEIMDAWISRKKQIFYEHDFVIIKLATRAEIHFICVDTALLIDNFAPEFSVQAGKLLLDPDIPQRKHNLNNSANNEDWECITQYNSESWLQIIPRQPLNPGYSSLSKKYFMIPSKGEEYSHVRLNVFSDGGISRLRVYGKVTKPIFIPPALNMQIDLVSKIYGGKCISYSSCCNNKHPNNLIKPSESINDEDGWQTVRRLIRFPKDFSNSATNLFNYFVDETLGEEWAVFQLSKKYNSIIDSIILDTSFCVGKEPYVVQVQGITEDVCLNDTTNINNKLWQNIIPCTIVNVGTKQLILTQNQTKNMAYVTEPDIDIENMPCRLPQDVWITRRKRVQNCDFVIIQLAVRAEICFICVDTANLFNNAALKFSVQATNLSIGILILNKKFPINMDRKMLPEEIIAQKSLLKEEQKTWPYLISRQPLNPGYPSMNKKLFMIPSTGQEYTHLRLNIYPDGGISRLRVYGKVLRPTLMPPPWNSCIDLVSKIYGGKCIAHSNCYNNSHPNNLITPMFSQDGWQTARSLIRSIEGFPHNDSSFNFNQIIGEEWAIFQLGYCGKIVSIELDTTGFKGDSPYAVQVQGLREGATLNVLNENSINNASWQDIIPYTLVNEGSEQEITVQDQNMNMAYEVEPNIKCSHPDAWLTRRKRRNWKPDFTIIQLAARAEIYFISVDTIYLTGNIPVQFSVQASQLLTTDVDTLEEYQDRFNRRGRPITNVEPHIRHLYSETWPYLISWQTLNSGYPSMSKKFFMIPSTGQDYTHLRLNIFPDGGISRLSVYGKVLRPIHMPSQNWLIDLVSNIYGGNCIAYSSCYNNTHPNNMIKPGASLAMQDGWQTARSRFRIDDFAQPFNFNQFGEEWAIFQLGYSGKIASIKFEICSQWDKPYVVRVQGLREGVTLNILNENDINNPPWQNIIPYTFRWPLLISWQPLNPGYPSMNKKFFIIPSTGQDYTHLKLNIYPDGGISRLRVYGKVLGSIPVSPDRESTIDLVSKIYGGNCIAYSSCYNNTHPNNLIKPTYSISKKDGWQTMRNFMRSTAGFPRPPIRTRFNQIIGEEWAIFQLGYNGKITAILINTVGFKGNSPYIVRVQGLREGIIISDRTDICNKPWLDIVPFTIVNEGSSQQLIIGNEHQNIRMAYVKLTIKPDGCVSRFREWPYLISQQPLDPGYSSKNKKFFKISSIGRDCTHLRLNIYPDGGISRLRVYGKVEPNPIRSSPQNPLIDLVSQIYGGNCIAYSSSYNNTHPNNLIKPSKSINIKDGWQTARSLIRSTEDFSDNPDISDFNKIIGEEWAIFQLGYSGKIVNIMLDTTCYEGDSPYVVRVQGLTKIDDTTDINNKPWQNIIPYTLVNEGSKQEITVQDQNMKMAYVKLSIKPDGCISRFRVFGYKF</sequence>
<dbReference type="Pfam" id="PF03932">
    <property type="entry name" value="CutC"/>
    <property type="match status" value="1"/>
</dbReference>
<dbReference type="InterPro" id="IPR015908">
    <property type="entry name" value="Allantoicase_dom"/>
</dbReference>
<feature type="domain" description="Allantoicase" evidence="5">
    <location>
        <begin position="1048"/>
        <end position="1218"/>
    </location>
</feature>
<dbReference type="GO" id="GO:0000256">
    <property type="term" value="P:allantoin catabolic process"/>
    <property type="evidence" value="ECO:0007669"/>
    <property type="project" value="InterPro"/>
</dbReference>
<dbReference type="InParanoid" id="E2A257"/>
<feature type="domain" description="Allantoicase" evidence="5">
    <location>
        <begin position="736"/>
        <end position="870"/>
    </location>
</feature>
<evidence type="ECO:0000256" key="4">
    <source>
        <dbReference type="ARBA" id="ARBA00031078"/>
    </source>
</evidence>
<dbReference type="SUPFAM" id="SSF110395">
    <property type="entry name" value="CutC-like"/>
    <property type="match status" value="1"/>
</dbReference>
<comment type="similarity">
    <text evidence="2">Belongs to the allantoicase family.</text>
</comment>
<dbReference type="HAMAP" id="MF_00795">
    <property type="entry name" value="CutC"/>
    <property type="match status" value="1"/>
</dbReference>
<name>E2A257_CAMFO</name>
<evidence type="ECO:0000259" key="5">
    <source>
        <dbReference type="Pfam" id="PF03561"/>
    </source>
</evidence>
<comment type="similarity">
    <text evidence="1">Belongs to the CutC family.</text>
</comment>
<dbReference type="PANTHER" id="PTHR12045">
    <property type="entry name" value="ALLANTOICASE"/>
    <property type="match status" value="1"/>
</dbReference>
<evidence type="ECO:0000256" key="2">
    <source>
        <dbReference type="ARBA" id="ARBA00009242"/>
    </source>
</evidence>
<keyword evidence="7" id="KW-1185">Reference proteome</keyword>
<evidence type="ECO:0000256" key="3">
    <source>
        <dbReference type="ARBA" id="ARBA00019014"/>
    </source>
</evidence>
<dbReference type="FunFam" id="3.20.20.380:FF:000001">
    <property type="entry name" value="Copper homeostasis protein CutC"/>
    <property type="match status" value="1"/>
</dbReference>
<dbReference type="OrthoDB" id="10266039at2759"/>
<protein>
    <recommendedName>
        <fullName evidence="3">Copper homeostasis protein cutC homolog</fullName>
    </recommendedName>
    <alternativeName>
        <fullName evidence="4">Allantoate amidinohydrolase</fullName>
    </alternativeName>
</protein>
<proteinExistence type="inferred from homology"/>
<dbReference type="InterPro" id="IPR005627">
    <property type="entry name" value="CutC-like"/>
</dbReference>
<reference evidence="6 7" key="1">
    <citation type="journal article" date="2010" name="Science">
        <title>Genomic comparison of the ants Camponotus floridanus and Harpegnathos saltator.</title>
        <authorList>
            <person name="Bonasio R."/>
            <person name="Zhang G."/>
            <person name="Ye C."/>
            <person name="Mutti N.S."/>
            <person name="Fang X."/>
            <person name="Qin N."/>
            <person name="Donahue G."/>
            <person name="Yang P."/>
            <person name="Li Q."/>
            <person name="Li C."/>
            <person name="Zhang P."/>
            <person name="Huang Z."/>
            <person name="Berger S.L."/>
            <person name="Reinberg D."/>
            <person name="Wang J."/>
            <person name="Liebig J."/>
        </authorList>
    </citation>
    <scope>NUCLEOTIDE SEQUENCE [LARGE SCALE GENOMIC DNA]</scope>
    <source>
        <strain evidence="7">C129</strain>
    </source>
</reference>
<dbReference type="InterPro" id="IPR008979">
    <property type="entry name" value="Galactose-bd-like_sf"/>
</dbReference>
<dbReference type="InterPro" id="IPR005164">
    <property type="entry name" value="Allantoicase"/>
</dbReference>
<feature type="domain" description="Allantoicase" evidence="5">
    <location>
        <begin position="886"/>
        <end position="1027"/>
    </location>
</feature>
<dbReference type="Gene3D" id="2.60.120.260">
    <property type="entry name" value="Galactose-binding domain-like"/>
    <property type="match status" value="8"/>
</dbReference>
<feature type="domain" description="Allantoicase" evidence="5">
    <location>
        <begin position="573"/>
        <end position="714"/>
    </location>
</feature>
<evidence type="ECO:0000313" key="6">
    <source>
        <dbReference type="EMBL" id="EFN72462.1"/>
    </source>
</evidence>
<feature type="domain" description="Allantoicase" evidence="5">
    <location>
        <begin position="1473"/>
        <end position="1629"/>
    </location>
</feature>
<gene>
    <name evidence="6" type="ORF">EAG_09399</name>
</gene>
<dbReference type="PANTHER" id="PTHR12045:SF3">
    <property type="entry name" value="INACTIVE ALLANTOICASE-RELATED"/>
    <property type="match status" value="1"/>
</dbReference>
<feature type="domain" description="Allantoicase" evidence="5">
    <location>
        <begin position="1240"/>
        <end position="1399"/>
    </location>
</feature>
<dbReference type="SUPFAM" id="SSF49785">
    <property type="entry name" value="Galactose-binding domain-like"/>
    <property type="match status" value="9"/>
</dbReference>